<name>F8NNA2_SERL9</name>
<reference evidence="2" key="1">
    <citation type="submission" date="2011-04" db="EMBL/GenBank/DDBJ databases">
        <title>Evolution of plant cell wall degrading machinery underlies the functional diversity of forest fungi.</title>
        <authorList>
            <consortium name="US DOE Joint Genome Institute (JGI-PGF)"/>
            <person name="Eastwood D.C."/>
            <person name="Floudas D."/>
            <person name="Binder M."/>
            <person name="Majcherczyk A."/>
            <person name="Schneider P."/>
            <person name="Aerts A."/>
            <person name="Asiegbu F.O."/>
            <person name="Baker S.E."/>
            <person name="Barry K."/>
            <person name="Bendiksby M."/>
            <person name="Blumentritt M."/>
            <person name="Coutinho P.M."/>
            <person name="Cullen D."/>
            <person name="Cullen D."/>
            <person name="Gathman A."/>
            <person name="Goodell B."/>
            <person name="Henrissat B."/>
            <person name="Ihrmark K."/>
            <person name="Kauserud H."/>
            <person name="Kohler A."/>
            <person name="LaButti K."/>
            <person name="Lapidus A."/>
            <person name="Lavin J.L."/>
            <person name="Lee Y.-H."/>
            <person name="Lindquist E."/>
            <person name="Lilly W."/>
            <person name="Lucas S."/>
            <person name="Morin E."/>
            <person name="Murat C."/>
            <person name="Oguiza J.A."/>
            <person name="Park J."/>
            <person name="Pisabarro A.G."/>
            <person name="Riley R."/>
            <person name="Rosling A."/>
            <person name="Salamov A."/>
            <person name="Schmidt O."/>
            <person name="Schmutz J."/>
            <person name="Skrede I."/>
            <person name="Stenlid J."/>
            <person name="Wiebenga A."/>
            <person name="Xie X."/>
            <person name="Kues U."/>
            <person name="Hibbett D.S."/>
            <person name="Hoffmeister D."/>
            <person name="Hogberg N."/>
            <person name="Martin F."/>
            <person name="Grigoriev I.V."/>
            <person name="Watkinson S.C."/>
        </authorList>
    </citation>
    <scope>NUCLEOTIDE SEQUENCE</scope>
    <source>
        <strain evidence="2">S7.9</strain>
    </source>
</reference>
<protein>
    <submittedName>
        <fullName evidence="2">Uncharacterized protein</fullName>
    </submittedName>
</protein>
<evidence type="ECO:0000256" key="1">
    <source>
        <dbReference type="SAM" id="MobiDB-lite"/>
    </source>
</evidence>
<feature type="compositionally biased region" description="Basic and acidic residues" evidence="1">
    <location>
        <begin position="44"/>
        <end position="54"/>
    </location>
</feature>
<dbReference type="Proteomes" id="UP000008064">
    <property type="component" value="Unassembled WGS sequence"/>
</dbReference>
<dbReference type="EMBL" id="GL945431">
    <property type="protein sequence ID" value="EGO27532.1"/>
    <property type="molecule type" value="Genomic_DNA"/>
</dbReference>
<dbReference type="GeneID" id="18811000"/>
<organism>
    <name type="scientific">Serpula lacrymans var. lacrymans (strain S7.9)</name>
    <name type="common">Dry rot fungus</name>
    <dbReference type="NCBI Taxonomy" id="578457"/>
    <lineage>
        <taxon>Eukaryota</taxon>
        <taxon>Fungi</taxon>
        <taxon>Dikarya</taxon>
        <taxon>Basidiomycota</taxon>
        <taxon>Agaricomycotina</taxon>
        <taxon>Agaricomycetes</taxon>
        <taxon>Agaricomycetidae</taxon>
        <taxon>Boletales</taxon>
        <taxon>Coniophorineae</taxon>
        <taxon>Serpulaceae</taxon>
        <taxon>Serpula</taxon>
    </lineage>
</organism>
<proteinExistence type="predicted"/>
<evidence type="ECO:0000313" key="2">
    <source>
        <dbReference type="EMBL" id="EGO27532.1"/>
    </source>
</evidence>
<gene>
    <name evidence="2" type="ORF">SERLADRAFT_382596</name>
</gene>
<sequence>MRLELMDKLCQSTFGNEIRHLGKDPAHKEYKALHEQQTRCSCHRRQDDEPKPSIDSDLTLDKSSQL</sequence>
<dbReference type="HOGENOM" id="CLU_2832771_0_0_1"/>
<dbReference type="AlphaFoldDB" id="F8NNA2"/>
<dbReference type="KEGG" id="sla:SERLADRAFT_382596"/>
<accession>F8NNA2</accession>
<feature type="region of interest" description="Disordered" evidence="1">
    <location>
        <begin position="36"/>
        <end position="66"/>
    </location>
</feature>
<dbReference type="RefSeq" id="XP_007315623.1">
    <property type="nucleotide sequence ID" value="XM_007315561.1"/>
</dbReference>